<keyword evidence="1" id="KW-0472">Membrane</keyword>
<protein>
    <submittedName>
        <fullName evidence="2">Uncharacterized protein</fullName>
    </submittedName>
</protein>
<gene>
    <name evidence="2" type="ORF">AWB77_04256</name>
</gene>
<evidence type="ECO:0000256" key="1">
    <source>
        <dbReference type="SAM" id="Phobius"/>
    </source>
</evidence>
<keyword evidence="1" id="KW-1133">Transmembrane helix</keyword>
<evidence type="ECO:0000313" key="2">
    <source>
        <dbReference type="EMBL" id="SAK83198.1"/>
    </source>
</evidence>
<dbReference type="AlphaFoldDB" id="A0A158CLH4"/>
<dbReference type="Proteomes" id="UP000054903">
    <property type="component" value="Unassembled WGS sequence"/>
</dbReference>
<reference evidence="2" key="1">
    <citation type="submission" date="2016-01" db="EMBL/GenBank/DDBJ databases">
        <authorList>
            <person name="Peeters C."/>
        </authorList>
    </citation>
    <scope>NUCLEOTIDE SEQUENCE</scope>
    <source>
        <strain evidence="2">LMG 29320</strain>
    </source>
</reference>
<keyword evidence="1" id="KW-0812">Transmembrane</keyword>
<dbReference type="EMBL" id="FCNX02000011">
    <property type="protein sequence ID" value="SAK83198.1"/>
    <property type="molecule type" value="Genomic_DNA"/>
</dbReference>
<sequence>MPKSLWTWILMSTAVVLVGGYGLLKIINREPVVPTVTPQQELPTSSTPEIARSRGNPLLSADKGAVAKWFPGHCFAELYARDPSFGGKMIPGCLVKVIEQVKADTGVTLTDKEVQAPEVVAHFKEVYGPSNPWRQ</sequence>
<feature type="transmembrane region" description="Helical" evidence="1">
    <location>
        <begin position="6"/>
        <end position="24"/>
    </location>
</feature>
<comment type="caution">
    <text evidence="2">The sequence shown here is derived from an EMBL/GenBank/DDBJ whole genome shotgun (WGS) entry which is preliminary data.</text>
</comment>
<keyword evidence="3" id="KW-1185">Reference proteome</keyword>
<evidence type="ECO:0000313" key="3">
    <source>
        <dbReference type="Proteomes" id="UP000054903"/>
    </source>
</evidence>
<name>A0A158CLH4_9BURK</name>
<organism evidence="2 3">
    <name type="scientific">Caballeronia fortuita</name>
    <dbReference type="NCBI Taxonomy" id="1777138"/>
    <lineage>
        <taxon>Bacteria</taxon>
        <taxon>Pseudomonadati</taxon>
        <taxon>Pseudomonadota</taxon>
        <taxon>Betaproteobacteria</taxon>
        <taxon>Burkholderiales</taxon>
        <taxon>Burkholderiaceae</taxon>
        <taxon>Caballeronia</taxon>
    </lineage>
</organism>
<dbReference type="OrthoDB" id="6926192at2"/>
<accession>A0A158CLH4</accession>
<proteinExistence type="predicted"/>
<dbReference type="STRING" id="1777138.AWB77_04256"/>